<dbReference type="Proteomes" id="UP000234881">
    <property type="component" value="Unassembled WGS sequence"/>
</dbReference>
<comment type="caution">
    <text evidence="2">The sequence shown here is derived from an EMBL/GenBank/DDBJ whole genome shotgun (WGS) entry which is preliminary data.</text>
</comment>
<feature type="compositionally biased region" description="Polar residues" evidence="1">
    <location>
        <begin position="176"/>
        <end position="194"/>
    </location>
</feature>
<feature type="region of interest" description="Disordered" evidence="1">
    <location>
        <begin position="160"/>
        <end position="209"/>
    </location>
</feature>
<sequence length="209" mass="22617">MADEIEQMDLLQTGENDGCESTPTAVFPSARVEKRGVGRPKGAVNKKTEAIGKLYQTKGFRDPLLFQGEILSSHPLDLHHWFVVMQAKAQGIAADKAEASYKAGTLIGVPSIAEIVAMQTKVADQVTPYMYGKKPLQTENNDERLPMLFIDLGDGSQSDADQLDDDSLSIGLALEDQSQQNQSLSTNGNQASHESTSHETAKPLKGMGE</sequence>
<organism evidence="2 3">
    <name type="scientific">Cohaesibacter celericrescens</name>
    <dbReference type="NCBI Taxonomy" id="2067669"/>
    <lineage>
        <taxon>Bacteria</taxon>
        <taxon>Pseudomonadati</taxon>
        <taxon>Pseudomonadota</taxon>
        <taxon>Alphaproteobacteria</taxon>
        <taxon>Hyphomicrobiales</taxon>
        <taxon>Cohaesibacteraceae</taxon>
    </lineage>
</organism>
<dbReference type="OrthoDB" id="7851965at2"/>
<dbReference type="RefSeq" id="WP_101533123.1">
    <property type="nucleotide sequence ID" value="NZ_PKUQ01000013.1"/>
</dbReference>
<reference evidence="2 3" key="1">
    <citation type="submission" date="2018-01" db="EMBL/GenBank/DDBJ databases">
        <title>The draft genome sequence of Cohaesibacter sp. H1304.</title>
        <authorList>
            <person name="Wang N.-N."/>
            <person name="Du Z.-J."/>
        </authorList>
    </citation>
    <scope>NUCLEOTIDE SEQUENCE [LARGE SCALE GENOMIC DNA]</scope>
    <source>
        <strain evidence="2 3">H1304</strain>
    </source>
</reference>
<keyword evidence="3" id="KW-1185">Reference proteome</keyword>
<dbReference type="EMBL" id="PKUQ01000013">
    <property type="protein sequence ID" value="PLW77882.1"/>
    <property type="molecule type" value="Genomic_DNA"/>
</dbReference>
<feature type="compositionally biased region" description="Basic and acidic residues" evidence="1">
    <location>
        <begin position="195"/>
        <end position="209"/>
    </location>
</feature>
<evidence type="ECO:0000256" key="1">
    <source>
        <dbReference type="SAM" id="MobiDB-lite"/>
    </source>
</evidence>
<gene>
    <name evidence="2" type="ORF">C0081_07080</name>
</gene>
<proteinExistence type="predicted"/>
<feature type="compositionally biased region" description="Polar residues" evidence="1">
    <location>
        <begin position="13"/>
        <end position="24"/>
    </location>
</feature>
<dbReference type="AlphaFoldDB" id="A0A2N5XTP3"/>
<evidence type="ECO:0000313" key="3">
    <source>
        <dbReference type="Proteomes" id="UP000234881"/>
    </source>
</evidence>
<accession>A0A2N5XTP3</accession>
<name>A0A2N5XTP3_9HYPH</name>
<protein>
    <submittedName>
        <fullName evidence="2">Uncharacterized protein</fullName>
    </submittedName>
</protein>
<evidence type="ECO:0000313" key="2">
    <source>
        <dbReference type="EMBL" id="PLW77882.1"/>
    </source>
</evidence>
<feature type="region of interest" description="Disordered" evidence="1">
    <location>
        <begin position="1"/>
        <end position="24"/>
    </location>
</feature>